<protein>
    <recommendedName>
        <fullName evidence="5">Laminin subunit gamma-3</fullName>
    </recommendedName>
</protein>
<dbReference type="AlphaFoldDB" id="A0A8C9Q5L0"/>
<keyword evidence="1" id="KW-0175">Coiled coil</keyword>
<reference evidence="3" key="1">
    <citation type="submission" date="2025-08" db="UniProtKB">
        <authorList>
            <consortium name="Ensembl"/>
        </authorList>
    </citation>
    <scope>IDENTIFICATION</scope>
</reference>
<sequence length="428" mass="46416">QPHTFSSLSPEGGQTEGQADLNGWMIEAAARRALLASNTSYVLLQSLVDGRVALETQRELEDRYQEVQEAQKALGTAVAEALPKAERALAAMQHVINDTSPHGALLAVPAAPPLNSQAGDLDSKAQILEKTVASRERVATEAVSTLRATAQAALQKTEPLTQLRQEATAALARASSSVQAATVTVTGAKTLLADLEGMKAQFPRLKDQAALQRKAGVTRDRLLADAEKKTQQAERMLGNAASLSSSARKKSREAELSAKDNAQLARTLLREGKQGHPRASRLASPTQPTLQQASQLALTSGARSRELREAELVGARLSTVERHIRESRISLEKDIEALSELLARLGSLDAHQAPSQALNETQWALESLRLQLGSRGALQRKLRLLERESEQQELQIQGFENDLAEIRADKQNLEAILHSLPEHCASWQ</sequence>
<keyword evidence="4" id="KW-1185">Reference proteome</keyword>
<feature type="region of interest" description="Disordered" evidence="2">
    <location>
        <begin position="233"/>
        <end position="292"/>
    </location>
</feature>
<dbReference type="Ensembl" id="ENSSDAT00000019732.1">
    <property type="protein sequence ID" value="ENSSDAP00000017338.1"/>
    <property type="gene ID" value="ENSSDAG00000015706.1"/>
</dbReference>
<dbReference type="Proteomes" id="UP000694422">
    <property type="component" value="Unplaced"/>
</dbReference>
<evidence type="ECO:0000256" key="1">
    <source>
        <dbReference type="SAM" id="Coils"/>
    </source>
</evidence>
<evidence type="ECO:0000256" key="2">
    <source>
        <dbReference type="SAM" id="MobiDB-lite"/>
    </source>
</evidence>
<reference evidence="3" key="2">
    <citation type="submission" date="2025-09" db="UniProtKB">
        <authorList>
            <consortium name="Ensembl"/>
        </authorList>
    </citation>
    <scope>IDENTIFICATION</scope>
</reference>
<organism evidence="3 4">
    <name type="scientific">Spermophilus dauricus</name>
    <name type="common">Daurian ground squirrel</name>
    <dbReference type="NCBI Taxonomy" id="99837"/>
    <lineage>
        <taxon>Eukaryota</taxon>
        <taxon>Metazoa</taxon>
        <taxon>Chordata</taxon>
        <taxon>Craniata</taxon>
        <taxon>Vertebrata</taxon>
        <taxon>Euteleostomi</taxon>
        <taxon>Mammalia</taxon>
        <taxon>Eutheria</taxon>
        <taxon>Euarchontoglires</taxon>
        <taxon>Glires</taxon>
        <taxon>Rodentia</taxon>
        <taxon>Sciuromorpha</taxon>
        <taxon>Sciuridae</taxon>
        <taxon>Xerinae</taxon>
        <taxon>Marmotini</taxon>
        <taxon>Spermophilus</taxon>
    </lineage>
</organism>
<name>A0A8C9Q5L0_SPEDA</name>
<evidence type="ECO:0008006" key="5">
    <source>
        <dbReference type="Google" id="ProtNLM"/>
    </source>
</evidence>
<evidence type="ECO:0000313" key="3">
    <source>
        <dbReference type="Ensembl" id="ENSSDAP00000017338.1"/>
    </source>
</evidence>
<feature type="compositionally biased region" description="Polar residues" evidence="2">
    <location>
        <begin position="283"/>
        <end position="292"/>
    </location>
</feature>
<proteinExistence type="predicted"/>
<feature type="coiled-coil region" evidence="1">
    <location>
        <begin position="375"/>
        <end position="416"/>
    </location>
</feature>
<evidence type="ECO:0000313" key="4">
    <source>
        <dbReference type="Proteomes" id="UP000694422"/>
    </source>
</evidence>
<accession>A0A8C9Q5L0</accession>